<dbReference type="EMBL" id="MU128915">
    <property type="protein sequence ID" value="KAF9519896.1"/>
    <property type="molecule type" value="Genomic_DNA"/>
</dbReference>
<protein>
    <submittedName>
        <fullName evidence="1">Uncharacterized protein</fullName>
    </submittedName>
</protein>
<dbReference type="OrthoDB" id="3026977at2759"/>
<accession>A0A9P6B958</accession>
<name>A0A9P6B958_9AGAM</name>
<sequence length="207" mass="22950">MTHPADQIVLTPWVVQRPHRRTEGALALGRPGPIDSILSQLFPTHQHYTSTRPILAPIDSGNNPVEPRKPGSAGGFQFHLLKAPGALEDDTLLAVVTIKRGDIDVHQAEIQMKRYLQWVALTRKRIPDLRGYLILGDTTLLFRLNDEQVAVLDHGMPTVAANKEPDDLISSLRQLARDTWDSGGTSLSHPGGPSPLMWWSFFSLPSF</sequence>
<proteinExistence type="predicted"/>
<keyword evidence="2" id="KW-1185">Reference proteome</keyword>
<reference evidence="1" key="1">
    <citation type="journal article" date="2020" name="Nat. Commun.">
        <title>Large-scale genome sequencing of mycorrhizal fungi provides insights into the early evolution of symbiotic traits.</title>
        <authorList>
            <person name="Miyauchi S."/>
            <person name="Kiss E."/>
            <person name="Kuo A."/>
            <person name="Drula E."/>
            <person name="Kohler A."/>
            <person name="Sanchez-Garcia M."/>
            <person name="Morin E."/>
            <person name="Andreopoulos B."/>
            <person name="Barry K.W."/>
            <person name="Bonito G."/>
            <person name="Buee M."/>
            <person name="Carver A."/>
            <person name="Chen C."/>
            <person name="Cichocki N."/>
            <person name="Clum A."/>
            <person name="Culley D."/>
            <person name="Crous P.W."/>
            <person name="Fauchery L."/>
            <person name="Girlanda M."/>
            <person name="Hayes R.D."/>
            <person name="Keri Z."/>
            <person name="LaButti K."/>
            <person name="Lipzen A."/>
            <person name="Lombard V."/>
            <person name="Magnuson J."/>
            <person name="Maillard F."/>
            <person name="Murat C."/>
            <person name="Nolan M."/>
            <person name="Ohm R.A."/>
            <person name="Pangilinan J."/>
            <person name="Pereira M.F."/>
            <person name="Perotto S."/>
            <person name="Peter M."/>
            <person name="Pfister S."/>
            <person name="Riley R."/>
            <person name="Sitrit Y."/>
            <person name="Stielow J.B."/>
            <person name="Szollosi G."/>
            <person name="Zifcakova L."/>
            <person name="Stursova M."/>
            <person name="Spatafora J.W."/>
            <person name="Tedersoo L."/>
            <person name="Vaario L.M."/>
            <person name="Yamada A."/>
            <person name="Yan M."/>
            <person name="Wang P."/>
            <person name="Xu J."/>
            <person name="Bruns T."/>
            <person name="Baldrian P."/>
            <person name="Vilgalys R."/>
            <person name="Dunand C."/>
            <person name="Henrissat B."/>
            <person name="Grigoriev I.V."/>
            <person name="Hibbett D."/>
            <person name="Nagy L.G."/>
            <person name="Martin F.M."/>
        </authorList>
    </citation>
    <scope>NUCLEOTIDE SEQUENCE</scope>
    <source>
        <strain evidence="1">UP504</strain>
    </source>
</reference>
<gene>
    <name evidence="1" type="ORF">BS47DRAFT_1336618</name>
</gene>
<dbReference type="Proteomes" id="UP000886523">
    <property type="component" value="Unassembled WGS sequence"/>
</dbReference>
<dbReference type="AlphaFoldDB" id="A0A9P6B958"/>
<comment type="caution">
    <text evidence="1">The sequence shown here is derived from an EMBL/GenBank/DDBJ whole genome shotgun (WGS) entry which is preliminary data.</text>
</comment>
<evidence type="ECO:0000313" key="2">
    <source>
        <dbReference type="Proteomes" id="UP000886523"/>
    </source>
</evidence>
<organism evidence="1 2">
    <name type="scientific">Hydnum rufescens UP504</name>
    <dbReference type="NCBI Taxonomy" id="1448309"/>
    <lineage>
        <taxon>Eukaryota</taxon>
        <taxon>Fungi</taxon>
        <taxon>Dikarya</taxon>
        <taxon>Basidiomycota</taxon>
        <taxon>Agaricomycotina</taxon>
        <taxon>Agaricomycetes</taxon>
        <taxon>Cantharellales</taxon>
        <taxon>Hydnaceae</taxon>
        <taxon>Hydnum</taxon>
    </lineage>
</organism>
<evidence type="ECO:0000313" key="1">
    <source>
        <dbReference type="EMBL" id="KAF9519896.1"/>
    </source>
</evidence>